<dbReference type="Proteomes" id="UP000026915">
    <property type="component" value="Chromosome 4"/>
</dbReference>
<dbReference type="Pfam" id="PF08295">
    <property type="entry name" value="Sin3_corepress"/>
    <property type="match status" value="1"/>
</dbReference>
<dbReference type="SMART" id="SM00761">
    <property type="entry name" value="HDAC_interact"/>
    <property type="match status" value="1"/>
</dbReference>
<comment type="subcellular location">
    <subcellularLocation>
        <location evidence="1">Nucleus</location>
    </subcellularLocation>
</comment>
<dbReference type="SUPFAM" id="SSF47762">
    <property type="entry name" value="PAH2 domain"/>
    <property type="match status" value="1"/>
</dbReference>
<name>A0A061EEP5_THECC</name>
<evidence type="ECO:0000256" key="4">
    <source>
        <dbReference type="SAM" id="MobiDB-lite"/>
    </source>
</evidence>
<dbReference type="InterPro" id="IPR013194">
    <property type="entry name" value="HDAC_interact_dom"/>
</dbReference>
<dbReference type="EMBL" id="CM001882">
    <property type="protein sequence ID" value="EOY02877.1"/>
    <property type="molecule type" value="Genomic_DNA"/>
</dbReference>
<organism evidence="6 7">
    <name type="scientific">Theobroma cacao</name>
    <name type="common">Cacao</name>
    <name type="synonym">Cocoa</name>
    <dbReference type="NCBI Taxonomy" id="3641"/>
    <lineage>
        <taxon>Eukaryota</taxon>
        <taxon>Viridiplantae</taxon>
        <taxon>Streptophyta</taxon>
        <taxon>Embryophyta</taxon>
        <taxon>Tracheophyta</taxon>
        <taxon>Spermatophyta</taxon>
        <taxon>Magnoliopsida</taxon>
        <taxon>eudicotyledons</taxon>
        <taxon>Gunneridae</taxon>
        <taxon>Pentapetalae</taxon>
        <taxon>rosids</taxon>
        <taxon>malvids</taxon>
        <taxon>Malvales</taxon>
        <taxon>Malvaceae</taxon>
        <taxon>Byttnerioideae</taxon>
        <taxon>Theobroma</taxon>
    </lineage>
</organism>
<keyword evidence="2" id="KW-0678">Repressor</keyword>
<evidence type="ECO:0000256" key="3">
    <source>
        <dbReference type="ARBA" id="ARBA00023242"/>
    </source>
</evidence>
<dbReference type="InterPro" id="IPR003822">
    <property type="entry name" value="PAH"/>
</dbReference>
<evidence type="ECO:0000256" key="1">
    <source>
        <dbReference type="ARBA" id="ARBA00004123"/>
    </source>
</evidence>
<dbReference type="InterPro" id="IPR036600">
    <property type="entry name" value="PAH_sf"/>
</dbReference>
<protein>
    <recommendedName>
        <fullName evidence="5">Histone deacetylase interacting domain-containing protein</fullName>
    </recommendedName>
</protein>
<proteinExistence type="predicted"/>
<sequence>MKVLCDKFKGKVSSDDYSAMLKHLNTYSSGRITMIRLKEMVEDLLGKYPGLFDHFLYPFNVSHGLPPPLQSAQTINKRKRPAGSEEGVGENHGRNKKIIRLRLTSGSVPILDHPESTSRNDRLSRALRFCDKVRKETSSEKYLTLLRCLHYYGTGKITKGDTMKMMADEFPEFEQDFRHVLEFYESLSQPSPQAEDKAMKPNKDIKSNTPQAQLDDLTPSYRFLPKNLSANEISSGSEPGDLKVLNNCCYSKGLFNSGKVRRIDPYEEMLNEHEDYLYERDMLLEWLRSTKKNATKLYEAISDGKIKQPNPEEVDNYFNPYNFRFIERMYGSIHGPATVDELRQAAHIVLPYILKRLDQINSSSCQPTC</sequence>
<dbReference type="GO" id="GO:0000785">
    <property type="term" value="C:chromatin"/>
    <property type="evidence" value="ECO:0000318"/>
    <property type="project" value="GO_Central"/>
</dbReference>
<dbReference type="InParanoid" id="A0A061EEP5"/>
<dbReference type="AlphaFoldDB" id="A0A061EEP5"/>
<dbReference type="Pfam" id="PF02671">
    <property type="entry name" value="PAH"/>
    <property type="match status" value="1"/>
</dbReference>
<accession>A0A061EEP5</accession>
<feature type="domain" description="Histone deacetylase interacting" evidence="5">
    <location>
        <begin position="213"/>
        <end position="311"/>
    </location>
</feature>
<dbReference type="STRING" id="3641.A0A061EEP5"/>
<feature type="region of interest" description="Disordered" evidence="4">
    <location>
        <begin position="188"/>
        <end position="216"/>
    </location>
</feature>
<dbReference type="InterPro" id="IPR039774">
    <property type="entry name" value="Sin3-like"/>
</dbReference>
<evidence type="ECO:0000313" key="7">
    <source>
        <dbReference type="Proteomes" id="UP000026915"/>
    </source>
</evidence>
<dbReference type="Gramene" id="EOY02877">
    <property type="protein sequence ID" value="EOY02877"/>
    <property type="gene ID" value="TCM_017280"/>
</dbReference>
<dbReference type="Gene3D" id="1.20.1160.11">
    <property type="entry name" value="Paired amphipathic helix"/>
    <property type="match status" value="2"/>
</dbReference>
<reference evidence="6 7" key="1">
    <citation type="journal article" date="2013" name="Genome Biol.">
        <title>The genome sequence of the most widely cultivated cacao type and its use to identify candidate genes regulating pod color.</title>
        <authorList>
            <person name="Motamayor J.C."/>
            <person name="Mockaitis K."/>
            <person name="Schmutz J."/>
            <person name="Haiminen N."/>
            <person name="Iii D.L."/>
            <person name="Cornejo O."/>
            <person name="Findley S.D."/>
            <person name="Zheng P."/>
            <person name="Utro F."/>
            <person name="Royaert S."/>
            <person name="Saski C."/>
            <person name="Jenkins J."/>
            <person name="Podicheti R."/>
            <person name="Zhao M."/>
            <person name="Scheffler B.E."/>
            <person name="Stack J.C."/>
            <person name="Feltus F.A."/>
            <person name="Mustiga G.M."/>
            <person name="Amores F."/>
            <person name="Phillips W."/>
            <person name="Marelli J.P."/>
            <person name="May G.D."/>
            <person name="Shapiro H."/>
            <person name="Ma J."/>
            <person name="Bustamante C.D."/>
            <person name="Schnell R.J."/>
            <person name="Main D."/>
            <person name="Gilbert D."/>
            <person name="Parida L."/>
            <person name="Kuhn D.N."/>
        </authorList>
    </citation>
    <scope>NUCLEOTIDE SEQUENCE [LARGE SCALE GENOMIC DNA]</scope>
    <source>
        <strain evidence="7">cv. Matina 1-6</strain>
    </source>
</reference>
<evidence type="ECO:0000256" key="2">
    <source>
        <dbReference type="ARBA" id="ARBA00022491"/>
    </source>
</evidence>
<gene>
    <name evidence="6" type="ORF">TCM_017280</name>
</gene>
<dbReference type="PANTHER" id="PTHR12346">
    <property type="entry name" value="SIN3B-RELATED"/>
    <property type="match status" value="1"/>
</dbReference>
<dbReference type="HOGENOM" id="CLU_751008_0_0_1"/>
<feature type="compositionally biased region" description="Basic and acidic residues" evidence="4">
    <location>
        <begin position="194"/>
        <end position="206"/>
    </location>
</feature>
<dbReference type="PANTHER" id="PTHR12346:SF0">
    <property type="entry name" value="SIN3A, ISOFORM G"/>
    <property type="match status" value="1"/>
</dbReference>
<dbReference type="GO" id="GO:0000118">
    <property type="term" value="C:histone deacetylase complex"/>
    <property type="evidence" value="ECO:0000318"/>
    <property type="project" value="GO_Central"/>
</dbReference>
<evidence type="ECO:0000259" key="5">
    <source>
        <dbReference type="SMART" id="SM00761"/>
    </source>
</evidence>
<keyword evidence="3" id="KW-0539">Nucleus</keyword>
<dbReference type="GO" id="GO:0000122">
    <property type="term" value="P:negative regulation of transcription by RNA polymerase II"/>
    <property type="evidence" value="ECO:0000318"/>
    <property type="project" value="GO_Central"/>
</dbReference>
<evidence type="ECO:0000313" key="6">
    <source>
        <dbReference type="EMBL" id="EOY02877.1"/>
    </source>
</evidence>
<dbReference type="eggNOG" id="KOG4204">
    <property type="taxonomic scope" value="Eukaryota"/>
</dbReference>
<keyword evidence="7" id="KW-1185">Reference proteome</keyword>
<dbReference type="GO" id="GO:0003714">
    <property type="term" value="F:transcription corepressor activity"/>
    <property type="evidence" value="ECO:0000318"/>
    <property type="project" value="GO_Central"/>
</dbReference>